<dbReference type="GO" id="GO:0004113">
    <property type="term" value="F:2',3'-cyclic-nucleotide 3'-phosphodiesterase activity"/>
    <property type="evidence" value="ECO:0007669"/>
    <property type="project" value="InterPro"/>
</dbReference>
<dbReference type="Gene3D" id="3.90.1140.10">
    <property type="entry name" value="Cyclic phosphodiesterase"/>
    <property type="match status" value="1"/>
</dbReference>
<accession>A0AAC9K6I6</accession>
<comment type="similarity">
    <text evidence="2">Belongs to the 2H phosphoesterase superfamily. ThpR family.</text>
</comment>
<dbReference type="Pfam" id="PF13563">
    <property type="entry name" value="2_5_RNA_ligase2"/>
    <property type="match status" value="1"/>
</dbReference>
<dbReference type="Proteomes" id="UP000182373">
    <property type="component" value="Chromosome"/>
</dbReference>
<dbReference type="PANTHER" id="PTHR35561:SF1">
    <property type="entry name" value="RNA 2',3'-CYCLIC PHOSPHODIESTERASE"/>
    <property type="match status" value="1"/>
</dbReference>
<proteinExistence type="inferred from homology"/>
<dbReference type="EC" id="3.1.4.58" evidence="2"/>
<dbReference type="SUPFAM" id="SSF55144">
    <property type="entry name" value="LigT-like"/>
    <property type="match status" value="1"/>
</dbReference>
<dbReference type="GO" id="GO:0016874">
    <property type="term" value="F:ligase activity"/>
    <property type="evidence" value="ECO:0007669"/>
    <property type="project" value="UniProtKB-KW"/>
</dbReference>
<feature type="short sequence motif" description="HXTX 1" evidence="2">
    <location>
        <begin position="72"/>
        <end position="75"/>
    </location>
</feature>
<reference evidence="4" key="1">
    <citation type="submission" date="2016-11" db="EMBL/GenBank/DDBJ databases">
        <title>Comparative genomic and phenotypic analysis of Granulibacter bethesdensis clinical isolates from patients with chronic granulomatous disease.</title>
        <authorList>
            <person name="Zarember K.A."/>
            <person name="Porcella S.F."/>
            <person name="Chu J."/>
            <person name="Ding L."/>
            <person name="Dahlstrom E."/>
            <person name="Barbian K."/>
            <person name="Martens C."/>
            <person name="Sykora L."/>
            <person name="Kramer S."/>
            <person name="Pettinato A.M."/>
            <person name="Hong H."/>
            <person name="Wald G."/>
            <person name="Berg L.J."/>
            <person name="Rogge L.S."/>
            <person name="Greenberg D.E."/>
            <person name="Falcone E.L."/>
            <person name="Neves J.F."/>
            <person name="Simoes M.J."/>
            <person name="Casal M."/>
            <person name="Rodriguez-Lopez F.C."/>
            <person name="Zelazny A."/>
            <person name="Gallin J.I."/>
            <person name="Holland S.M."/>
        </authorList>
    </citation>
    <scope>NUCLEOTIDE SEQUENCE [LARGE SCALE GENOMIC DNA]</scope>
    <source>
        <strain evidence="4">NIH9.1</strain>
    </source>
</reference>
<feature type="active site" description="Proton donor" evidence="2">
    <location>
        <position position="72"/>
    </location>
</feature>
<organism evidence="3 4">
    <name type="scientific">Granulibacter bethesdensis</name>
    <dbReference type="NCBI Taxonomy" id="364410"/>
    <lineage>
        <taxon>Bacteria</taxon>
        <taxon>Pseudomonadati</taxon>
        <taxon>Pseudomonadota</taxon>
        <taxon>Alphaproteobacteria</taxon>
        <taxon>Acetobacterales</taxon>
        <taxon>Acetobacteraceae</taxon>
        <taxon>Granulibacter</taxon>
    </lineage>
</organism>
<protein>
    <recommendedName>
        <fullName evidence="2">RNA 2',3'-cyclic phosphodiesterase</fullName>
        <shortName evidence="2">RNA 2',3'-CPDase</shortName>
        <ecNumber evidence="2">3.1.4.58</ecNumber>
    </recommendedName>
</protein>
<evidence type="ECO:0000256" key="1">
    <source>
        <dbReference type="ARBA" id="ARBA00022801"/>
    </source>
</evidence>
<dbReference type="InterPro" id="IPR004175">
    <property type="entry name" value="RNA_CPDase"/>
</dbReference>
<dbReference type="EMBL" id="CP018191">
    <property type="protein sequence ID" value="APH53605.1"/>
    <property type="molecule type" value="Genomic_DNA"/>
</dbReference>
<dbReference type="AlphaFoldDB" id="A0AAC9K6I6"/>
<dbReference type="GO" id="GO:0008664">
    <property type="term" value="F:RNA 2',3'-cyclic 3'-phosphodiesterase activity"/>
    <property type="evidence" value="ECO:0007669"/>
    <property type="project" value="UniProtKB-EC"/>
</dbReference>
<feature type="active site" description="Proton acceptor" evidence="2">
    <location>
        <position position="155"/>
    </location>
</feature>
<comment type="catalytic activity">
    <reaction evidence="2">
        <text>a 3'-end 2',3'-cyclophospho-ribonucleotide-RNA + H2O = a 3'-end 2'-phospho-ribonucleotide-RNA + H(+)</text>
        <dbReference type="Rhea" id="RHEA:11828"/>
        <dbReference type="Rhea" id="RHEA-COMP:10464"/>
        <dbReference type="Rhea" id="RHEA-COMP:17353"/>
        <dbReference type="ChEBI" id="CHEBI:15377"/>
        <dbReference type="ChEBI" id="CHEBI:15378"/>
        <dbReference type="ChEBI" id="CHEBI:83064"/>
        <dbReference type="ChEBI" id="CHEBI:173113"/>
        <dbReference type="EC" id="3.1.4.58"/>
    </reaction>
</comment>
<comment type="function">
    <text evidence="2">Hydrolyzes RNA 2',3'-cyclic phosphodiester to an RNA 2'-phosphomonoester.</text>
</comment>
<dbReference type="HAMAP" id="MF_01940">
    <property type="entry name" value="RNA_CPDase"/>
    <property type="match status" value="1"/>
</dbReference>
<feature type="short sequence motif" description="HXTX 2" evidence="2">
    <location>
        <begin position="155"/>
        <end position="158"/>
    </location>
</feature>
<evidence type="ECO:0000313" key="4">
    <source>
        <dbReference type="Proteomes" id="UP000182373"/>
    </source>
</evidence>
<dbReference type="InterPro" id="IPR009097">
    <property type="entry name" value="Cyclic_Pdiesterase"/>
</dbReference>
<dbReference type="PANTHER" id="PTHR35561">
    <property type="entry name" value="RNA 2',3'-CYCLIC PHOSPHODIESTERASE"/>
    <property type="match status" value="1"/>
</dbReference>
<keyword evidence="3" id="KW-0436">Ligase</keyword>
<name>A0AAC9K6I6_9PROT</name>
<sequence>MTMADITGHRTALLWSCQPDCLAHAAPATPSPGRAPMRLFVGLDLPWILKDELYGIAYGLPGARWISPENYHLTLRFIGDVPGHRADELDLALSSLRARGFSLVLTGIGIFERAGRSTLYVGVEKNPQLDHLQNKIETALQRVGLPAERRRFMPHVTLARLDGTAENRLASYVQSHNLFRTDPIPVEHFTLFSSQLGKEQSVYTVEADYALA</sequence>
<gene>
    <name evidence="3" type="ORF">GbCGDNIH9_0375</name>
</gene>
<keyword evidence="1 2" id="KW-0378">Hydrolase</keyword>
<evidence type="ECO:0000313" key="3">
    <source>
        <dbReference type="EMBL" id="APH53605.1"/>
    </source>
</evidence>
<dbReference type="NCBIfam" id="TIGR02258">
    <property type="entry name" value="2_5_ligase"/>
    <property type="match status" value="1"/>
</dbReference>
<evidence type="ECO:0000256" key="2">
    <source>
        <dbReference type="HAMAP-Rule" id="MF_01940"/>
    </source>
</evidence>